<feature type="domain" description="Flagellar basal body rod protein N-terminal" evidence="6">
    <location>
        <begin position="4"/>
        <end position="34"/>
    </location>
</feature>
<evidence type="ECO:0000259" key="9">
    <source>
        <dbReference type="Pfam" id="PF22692"/>
    </source>
</evidence>
<keyword evidence="4 5" id="KW-0975">Bacterial flagellum</keyword>
<dbReference type="OrthoDB" id="9804559at2"/>
<dbReference type="InterPro" id="IPR037058">
    <property type="entry name" value="Falgellar_hook_FlgE_sf"/>
</dbReference>
<dbReference type="InterPro" id="IPR037925">
    <property type="entry name" value="FlgE/F/G-like"/>
</dbReference>
<evidence type="ECO:0000256" key="2">
    <source>
        <dbReference type="ARBA" id="ARBA00009677"/>
    </source>
</evidence>
<evidence type="ECO:0000313" key="11">
    <source>
        <dbReference type="Proteomes" id="UP000000417"/>
    </source>
</evidence>
<dbReference type="STRING" id="292459.STH2995"/>
<evidence type="ECO:0000259" key="8">
    <source>
        <dbReference type="Pfam" id="PF07559"/>
    </source>
</evidence>
<dbReference type="InterPro" id="IPR010930">
    <property type="entry name" value="Flg_bb/hook_C_dom"/>
</dbReference>
<dbReference type="GO" id="GO:0009424">
    <property type="term" value="C:bacterial-type flagellum hook"/>
    <property type="evidence" value="ECO:0007669"/>
    <property type="project" value="TreeGrafter"/>
</dbReference>
<evidence type="ECO:0000256" key="1">
    <source>
        <dbReference type="ARBA" id="ARBA00004117"/>
    </source>
</evidence>
<dbReference type="GO" id="GO:0005829">
    <property type="term" value="C:cytosol"/>
    <property type="evidence" value="ECO:0007669"/>
    <property type="project" value="TreeGrafter"/>
</dbReference>
<gene>
    <name evidence="10" type="primary">flgE</name>
    <name evidence="10" type="ordered locus">STH2995</name>
</gene>
<feature type="domain" description="Flagellar hook protein FlgE D2" evidence="8">
    <location>
        <begin position="171"/>
        <end position="280"/>
    </location>
</feature>
<dbReference type="Proteomes" id="UP000000417">
    <property type="component" value="Chromosome"/>
</dbReference>
<dbReference type="Pfam" id="PF00460">
    <property type="entry name" value="Flg_bb_rod"/>
    <property type="match status" value="1"/>
</dbReference>
<dbReference type="InterPro" id="IPR001444">
    <property type="entry name" value="Flag_bb_rod_N"/>
</dbReference>
<dbReference type="eggNOG" id="COG1749">
    <property type="taxonomic scope" value="Bacteria"/>
</dbReference>
<feature type="domain" description="Flagellar hook protein FlgE/F/G-like D1" evidence="9">
    <location>
        <begin position="88"/>
        <end position="167"/>
    </location>
</feature>
<name>Q67K22_SYMTH</name>
<dbReference type="PANTHER" id="PTHR30435:SF1">
    <property type="entry name" value="FLAGELLAR HOOK PROTEIN FLGE"/>
    <property type="match status" value="1"/>
</dbReference>
<dbReference type="GO" id="GO:0071978">
    <property type="term" value="P:bacterial-type flagellum-dependent swarming motility"/>
    <property type="evidence" value="ECO:0007669"/>
    <property type="project" value="TreeGrafter"/>
</dbReference>
<dbReference type="GO" id="GO:0009425">
    <property type="term" value="C:bacterial-type flagellum basal body"/>
    <property type="evidence" value="ECO:0007669"/>
    <property type="project" value="UniProtKB-SubCell"/>
</dbReference>
<dbReference type="AlphaFoldDB" id="Q67K22"/>
<evidence type="ECO:0000256" key="4">
    <source>
        <dbReference type="ARBA" id="ARBA00023143"/>
    </source>
</evidence>
<comment type="subcellular location">
    <subcellularLocation>
        <location evidence="1 5">Bacterial flagellum basal body</location>
    </subcellularLocation>
</comment>
<dbReference type="InterPro" id="IPR053967">
    <property type="entry name" value="LlgE_F_G-like_D1"/>
</dbReference>
<keyword evidence="10" id="KW-0282">Flagellum</keyword>
<keyword evidence="10" id="KW-0966">Cell projection</keyword>
<evidence type="ECO:0000256" key="3">
    <source>
        <dbReference type="ARBA" id="ARBA00019015"/>
    </source>
</evidence>
<dbReference type="Gene3D" id="2.60.98.20">
    <property type="entry name" value="Flagellar hook protein FlgE"/>
    <property type="match status" value="1"/>
</dbReference>
<proteinExistence type="inferred from homology"/>
<dbReference type="Pfam" id="PF22692">
    <property type="entry name" value="LlgE_F_G_D1"/>
    <property type="match status" value="1"/>
</dbReference>
<protein>
    <recommendedName>
        <fullName evidence="3 5">Flagellar hook protein FlgE</fullName>
    </recommendedName>
</protein>
<accession>Q67K22</accession>
<dbReference type="SUPFAM" id="SSF117143">
    <property type="entry name" value="Flagellar hook protein flgE"/>
    <property type="match status" value="1"/>
</dbReference>
<keyword evidence="11" id="KW-1185">Reference proteome</keyword>
<evidence type="ECO:0000259" key="6">
    <source>
        <dbReference type="Pfam" id="PF00460"/>
    </source>
</evidence>
<dbReference type="HOGENOM" id="CLU_013687_2_4_9"/>
<dbReference type="Pfam" id="PF07559">
    <property type="entry name" value="FlgE_D2"/>
    <property type="match status" value="1"/>
</dbReference>
<dbReference type="EMBL" id="AP006840">
    <property type="protein sequence ID" value="BAD41978.1"/>
    <property type="molecule type" value="Genomic_DNA"/>
</dbReference>
<dbReference type="KEGG" id="sth:STH2995"/>
<evidence type="ECO:0000313" key="10">
    <source>
        <dbReference type="EMBL" id="BAD41978.1"/>
    </source>
</evidence>
<comment type="similarity">
    <text evidence="2 5">Belongs to the flagella basal body rod proteins family.</text>
</comment>
<reference evidence="10 11" key="1">
    <citation type="journal article" date="2004" name="Nucleic Acids Res.">
        <title>Genome sequence of Symbiobacterium thermophilum, an uncultivable bacterium that depends on microbial commensalism.</title>
        <authorList>
            <person name="Ueda K."/>
            <person name="Yamashita A."/>
            <person name="Ishikawa J."/>
            <person name="Shimada M."/>
            <person name="Watsuji T."/>
            <person name="Morimura K."/>
            <person name="Ikeda H."/>
            <person name="Hattori M."/>
            <person name="Beppu T."/>
        </authorList>
    </citation>
    <scope>NUCLEOTIDE SEQUENCE [LARGE SCALE GENOMIC DNA]</scope>
    <source>
        <strain evidence="11">T / IAM 14863</strain>
    </source>
</reference>
<dbReference type="PANTHER" id="PTHR30435">
    <property type="entry name" value="FLAGELLAR PROTEIN"/>
    <property type="match status" value="1"/>
</dbReference>
<evidence type="ECO:0000259" key="7">
    <source>
        <dbReference type="Pfam" id="PF06429"/>
    </source>
</evidence>
<organism evidence="10 11">
    <name type="scientific">Symbiobacterium thermophilum (strain DSM 24528 / JCM 14929 / IAM 14863 / T)</name>
    <dbReference type="NCBI Taxonomy" id="292459"/>
    <lineage>
        <taxon>Bacteria</taxon>
        <taxon>Bacillati</taxon>
        <taxon>Bacillota</taxon>
        <taxon>Clostridia</taxon>
        <taxon>Eubacteriales</taxon>
        <taxon>Symbiobacteriaceae</taxon>
        <taxon>Symbiobacterium</taxon>
    </lineage>
</organism>
<dbReference type="InterPro" id="IPR011491">
    <property type="entry name" value="FlgE_D2"/>
</dbReference>
<dbReference type="InterPro" id="IPR020013">
    <property type="entry name" value="Flagellar_FlgE/F/G"/>
</dbReference>
<dbReference type="NCBIfam" id="TIGR03506">
    <property type="entry name" value="FlgEFG_subfam"/>
    <property type="match status" value="1"/>
</dbReference>
<dbReference type="Pfam" id="PF06429">
    <property type="entry name" value="Flg_bbr_C"/>
    <property type="match status" value="1"/>
</dbReference>
<comment type="function">
    <text evidence="5">A flexible structure which links the flagellar filament to the drive apparatus in the basal body.</text>
</comment>
<evidence type="ECO:0000256" key="5">
    <source>
        <dbReference type="RuleBase" id="RU362116"/>
    </source>
</evidence>
<feature type="domain" description="Flagellar basal-body/hook protein C-terminal" evidence="7">
    <location>
        <begin position="372"/>
        <end position="416"/>
    </location>
</feature>
<dbReference type="RefSeq" id="WP_011197110.1">
    <property type="nucleotide sequence ID" value="NC_006177.1"/>
</dbReference>
<keyword evidence="10" id="KW-0969">Cilium</keyword>
<sequence length="418" mass="44811">MRSLYSGVSGIRSHQTRMDVIGNNIANVNTTGFKASRVTFTDVFNQTLSSGSALTNPQQIGLGVAVGSTDLITDEGAFQMTGRAFDLAISGAGLFVLKGANDEILYSRAGMFDWNPDGILINPALGMKVQGWMAVDGVIGRTDRATMQDIQIVRGTVSLPQATTKVTFKGNLDAAAEEDSTYETIINAYDSLGRDIPITLRFTKGDGNTWTVQYWDPETEGWSEEHTLDFGSDGRILGPQGPNDDDPRLWTITITDPNDQADDLEITLDFRKITQAYDASGSGGTARSTVELDTRDGRPMGSLEAVYVNELGEIIGRYTNGDSQLLAQIALAHFNNMAGLIKEGNSTFAESPASGVPQIGTAGTGGRGTLVPGNLEGSNVDLAGQFTEMILTQRGYQASARVVSTADDMLQEIINLKR</sequence>